<accession>A0AAD1XPW2</accession>
<evidence type="ECO:0000313" key="1">
    <source>
        <dbReference type="EMBL" id="CAI2376629.1"/>
    </source>
</evidence>
<dbReference type="EMBL" id="CAMPGE010018190">
    <property type="protein sequence ID" value="CAI2376629.1"/>
    <property type="molecule type" value="Genomic_DNA"/>
</dbReference>
<proteinExistence type="predicted"/>
<dbReference type="Proteomes" id="UP001295684">
    <property type="component" value="Unassembled WGS sequence"/>
</dbReference>
<gene>
    <name evidence="1" type="ORF">ECRASSUSDP1_LOCUS17999</name>
</gene>
<comment type="caution">
    <text evidence="1">The sequence shown here is derived from an EMBL/GenBank/DDBJ whole genome shotgun (WGS) entry which is preliminary data.</text>
</comment>
<reference evidence="1" key="1">
    <citation type="submission" date="2023-07" db="EMBL/GenBank/DDBJ databases">
        <authorList>
            <consortium name="AG Swart"/>
            <person name="Singh M."/>
            <person name="Singh A."/>
            <person name="Seah K."/>
            <person name="Emmerich C."/>
        </authorList>
    </citation>
    <scope>NUCLEOTIDE SEQUENCE</scope>
    <source>
        <strain evidence="1">DP1</strain>
    </source>
</reference>
<dbReference type="AlphaFoldDB" id="A0AAD1XPW2"/>
<name>A0AAD1XPW2_EUPCR</name>
<evidence type="ECO:0000313" key="2">
    <source>
        <dbReference type="Proteomes" id="UP001295684"/>
    </source>
</evidence>
<sequence length="289" mass="33269">MDYFLDEEDEDIFLEEMDFLLATYLNIPSEGYDEFQDVPRGPIGLEYDDQFSCPRLKKIAFTPENHRFSINVKVSKRNKKRELLNFLKNYGHLELTNLCIRSTSGSIPLPIGPMLPSVMKMLPRVTSQCKLYMLDLKSKQIAHILYTLSTSIATEIELNRCKIEPVKSVVLPRTPSLVHFLTIMKCMKTSGSGDDRTNQRCVCKDMLSPNHQPCASNLSYVSLYDPEIISILELMSLWGVTRTIENVTIGFYGTDVEFTSIRKIKKDLGYKKSFFRLINYSEKESRSQQ</sequence>
<keyword evidence="2" id="KW-1185">Reference proteome</keyword>
<organism evidence="1 2">
    <name type="scientific">Euplotes crassus</name>
    <dbReference type="NCBI Taxonomy" id="5936"/>
    <lineage>
        <taxon>Eukaryota</taxon>
        <taxon>Sar</taxon>
        <taxon>Alveolata</taxon>
        <taxon>Ciliophora</taxon>
        <taxon>Intramacronucleata</taxon>
        <taxon>Spirotrichea</taxon>
        <taxon>Hypotrichia</taxon>
        <taxon>Euplotida</taxon>
        <taxon>Euplotidae</taxon>
        <taxon>Moneuplotes</taxon>
    </lineage>
</organism>
<protein>
    <submittedName>
        <fullName evidence="1">Uncharacterized protein</fullName>
    </submittedName>
</protein>